<evidence type="ECO:0000256" key="7">
    <source>
        <dbReference type="ARBA" id="ARBA00023306"/>
    </source>
</evidence>
<keyword evidence="3 8" id="KW-0132">Cell division</keyword>
<keyword evidence="6 8" id="KW-0472">Membrane</keyword>
<dbReference type="EMBL" id="JACHFE010000002">
    <property type="protein sequence ID" value="MBB5320399.1"/>
    <property type="molecule type" value="Genomic_DNA"/>
</dbReference>
<dbReference type="Pfam" id="PF04354">
    <property type="entry name" value="ZipA_C"/>
    <property type="match status" value="1"/>
</dbReference>
<evidence type="ECO:0000256" key="4">
    <source>
        <dbReference type="ARBA" id="ARBA00022692"/>
    </source>
</evidence>
<evidence type="ECO:0000313" key="12">
    <source>
        <dbReference type="EMBL" id="MBB5320399.1"/>
    </source>
</evidence>
<proteinExistence type="inferred from homology"/>
<feature type="transmembrane region" description="Helical" evidence="8">
    <location>
        <begin position="6"/>
        <end position="23"/>
    </location>
</feature>
<dbReference type="SUPFAM" id="SSF64383">
    <property type="entry name" value="Cell-division protein ZipA, C-terminal domain"/>
    <property type="match status" value="1"/>
</dbReference>
<dbReference type="PANTHER" id="PTHR38685">
    <property type="entry name" value="CELL DIVISION PROTEIN ZIPA"/>
    <property type="match status" value="1"/>
</dbReference>
<dbReference type="SMART" id="SM00771">
    <property type="entry name" value="ZipA_C"/>
    <property type="match status" value="1"/>
</dbReference>
<keyword evidence="7 8" id="KW-0131">Cell cycle</keyword>
<keyword evidence="4 8" id="KW-0812">Transmembrane</keyword>
<organism evidence="12 13">
    <name type="scientific">Marinobacter oulmenensis</name>
    <dbReference type="NCBI Taxonomy" id="643747"/>
    <lineage>
        <taxon>Bacteria</taxon>
        <taxon>Pseudomonadati</taxon>
        <taxon>Pseudomonadota</taxon>
        <taxon>Gammaproteobacteria</taxon>
        <taxon>Pseudomonadales</taxon>
        <taxon>Marinobacteraceae</taxon>
        <taxon>Marinobacter</taxon>
    </lineage>
</organism>
<sequence length="323" mass="35462">MSLREWLIAIGALVILGIVIDGIRRMRRARKESMAISSSMGADDLSESPLDDDYNPELPNGGARTISRGTLEERGYVTPEAGTSVQPEPSPEAFSSADEDVTPETGWGAADDPEEPESGPVQSEPHPEPVEPSGDQHAANSIREAQEPPVITTEVEQDTARRDRAEKPGNQPLAGANRPEAREVVVINVLARPDEQFEGSALKKLFEACGLEHGDMDIYHRHEGTDTHTPVQFSVASAVEPGTFRPSDMPGLKTPGISFFMSLPGPTNAMQAFDFMLETAQCVVRNLGGELKDERRSVMTPQTIEHCRQQIREFERKQRSQRP</sequence>
<evidence type="ECO:0000256" key="8">
    <source>
        <dbReference type="HAMAP-Rule" id="MF_00509"/>
    </source>
</evidence>
<dbReference type="InterPro" id="IPR036765">
    <property type="entry name" value="ZipA_FtsZ-bd_C_sf"/>
</dbReference>
<comment type="subcellular location">
    <subcellularLocation>
        <location evidence="8">Cell inner membrane</location>
        <topology evidence="8">Single-pass type I membrane protein</topology>
    </subcellularLocation>
    <text evidence="8">Localizes to the Z ring in an FtsZ-dependent manner.</text>
</comment>
<evidence type="ECO:0000256" key="6">
    <source>
        <dbReference type="ARBA" id="ARBA00023136"/>
    </source>
</evidence>
<keyword evidence="13" id="KW-1185">Reference proteome</keyword>
<dbReference type="GO" id="GO:0043093">
    <property type="term" value="P:FtsZ-dependent cytokinesis"/>
    <property type="evidence" value="ECO:0007669"/>
    <property type="project" value="UniProtKB-UniRule"/>
</dbReference>
<dbReference type="AlphaFoldDB" id="A0A840U5J0"/>
<name>A0A840U5J0_9GAMM</name>
<dbReference type="GO" id="GO:0005886">
    <property type="term" value="C:plasma membrane"/>
    <property type="evidence" value="ECO:0007669"/>
    <property type="project" value="UniProtKB-SubCell"/>
</dbReference>
<dbReference type="Proteomes" id="UP000591735">
    <property type="component" value="Unassembled WGS sequence"/>
</dbReference>
<dbReference type="Gene3D" id="3.30.1400.10">
    <property type="entry name" value="ZipA, C-terminal FtsZ-binding domain"/>
    <property type="match status" value="1"/>
</dbReference>
<feature type="domain" description="ZipA C-terminal FtsZ-binding" evidence="11">
    <location>
        <begin position="181"/>
        <end position="311"/>
    </location>
</feature>
<keyword evidence="2 8" id="KW-0997">Cell inner membrane</keyword>
<comment type="similarity">
    <text evidence="8 9">Belongs to the ZipA family.</text>
</comment>
<feature type="region of interest" description="Disordered" evidence="10">
    <location>
        <begin position="35"/>
        <end position="177"/>
    </location>
</feature>
<evidence type="ECO:0000313" key="13">
    <source>
        <dbReference type="Proteomes" id="UP000591735"/>
    </source>
</evidence>
<dbReference type="HAMAP" id="MF_00509">
    <property type="entry name" value="ZipA"/>
    <property type="match status" value="1"/>
</dbReference>
<keyword evidence="5 8" id="KW-1133">Transmembrane helix</keyword>
<gene>
    <name evidence="8" type="primary">zipA</name>
    <name evidence="12" type="ORF">HNR38_000871</name>
</gene>
<evidence type="ECO:0000256" key="9">
    <source>
        <dbReference type="RuleBase" id="RU003612"/>
    </source>
</evidence>
<reference evidence="12 13" key="1">
    <citation type="submission" date="2020-08" db="EMBL/GenBank/DDBJ databases">
        <title>Genomic Encyclopedia of Type Strains, Phase IV (KMG-IV): sequencing the most valuable type-strain genomes for metagenomic binning, comparative biology and taxonomic classification.</title>
        <authorList>
            <person name="Goeker M."/>
        </authorList>
    </citation>
    <scope>NUCLEOTIDE SEQUENCE [LARGE SCALE GENOMIC DNA]</scope>
    <source>
        <strain evidence="12 13">DSM 22359</strain>
    </source>
</reference>
<comment type="caution">
    <text evidence="12">The sequence shown here is derived from an EMBL/GenBank/DDBJ whole genome shotgun (WGS) entry which is preliminary data.</text>
</comment>
<dbReference type="GO" id="GO:0032153">
    <property type="term" value="C:cell division site"/>
    <property type="evidence" value="ECO:0007669"/>
    <property type="project" value="UniProtKB-UniRule"/>
</dbReference>
<evidence type="ECO:0000259" key="11">
    <source>
        <dbReference type="SMART" id="SM00771"/>
    </source>
</evidence>
<comment type="subunit">
    <text evidence="8">Interacts with FtsZ via their C-terminal domains.</text>
</comment>
<accession>A0A840U5J0</accession>
<feature type="compositionally biased region" description="Basic and acidic residues" evidence="10">
    <location>
        <begin position="158"/>
        <end position="167"/>
    </location>
</feature>
<dbReference type="NCBIfam" id="TIGR02205">
    <property type="entry name" value="septum_zipA"/>
    <property type="match status" value="1"/>
</dbReference>
<evidence type="ECO:0000256" key="3">
    <source>
        <dbReference type="ARBA" id="ARBA00022618"/>
    </source>
</evidence>
<evidence type="ECO:0000256" key="2">
    <source>
        <dbReference type="ARBA" id="ARBA00022519"/>
    </source>
</evidence>
<evidence type="ECO:0000256" key="1">
    <source>
        <dbReference type="ARBA" id="ARBA00022475"/>
    </source>
</evidence>
<dbReference type="PANTHER" id="PTHR38685:SF1">
    <property type="entry name" value="CELL DIVISION PROTEIN ZIPA"/>
    <property type="match status" value="1"/>
</dbReference>
<dbReference type="InterPro" id="IPR011919">
    <property type="entry name" value="Cell_div_ZipA"/>
</dbReference>
<feature type="compositionally biased region" description="Acidic residues" evidence="10">
    <location>
        <begin position="44"/>
        <end position="55"/>
    </location>
</feature>
<dbReference type="RefSeq" id="WP_183700155.1">
    <property type="nucleotide sequence ID" value="NZ_JACHFE010000002.1"/>
</dbReference>
<keyword evidence="1 8" id="KW-1003">Cell membrane</keyword>
<evidence type="ECO:0000256" key="10">
    <source>
        <dbReference type="SAM" id="MobiDB-lite"/>
    </source>
</evidence>
<protein>
    <recommendedName>
        <fullName evidence="8 9">Cell division protein ZipA</fullName>
    </recommendedName>
</protein>
<dbReference type="InterPro" id="IPR007449">
    <property type="entry name" value="ZipA_FtsZ-bd_C"/>
</dbReference>
<evidence type="ECO:0000256" key="5">
    <source>
        <dbReference type="ARBA" id="ARBA00022989"/>
    </source>
</evidence>
<comment type="function">
    <text evidence="8 9">Essential cell division protein that stabilizes the FtsZ protofilaments by cross-linking them and that serves as a cytoplasmic membrane anchor for the Z ring. Also required for the recruitment to the septal ring of downstream cell division proteins.</text>
</comment>
<dbReference type="GO" id="GO:0000917">
    <property type="term" value="P:division septum assembly"/>
    <property type="evidence" value="ECO:0007669"/>
    <property type="project" value="TreeGrafter"/>
</dbReference>